<organism evidence="2 3">
    <name type="scientific">Curtobacterium citreum</name>
    <dbReference type="NCBI Taxonomy" id="2036"/>
    <lineage>
        <taxon>Bacteria</taxon>
        <taxon>Bacillati</taxon>
        <taxon>Actinomycetota</taxon>
        <taxon>Actinomycetes</taxon>
        <taxon>Micrococcales</taxon>
        <taxon>Microbacteriaceae</taxon>
        <taxon>Curtobacterium</taxon>
    </lineage>
</organism>
<proteinExistence type="predicted"/>
<name>A0A850DRU9_9MICO</name>
<comment type="caution">
    <text evidence="2">The sequence shown here is derived from an EMBL/GenBank/DDBJ whole genome shotgun (WGS) entry which is preliminary data.</text>
</comment>
<dbReference type="AlphaFoldDB" id="A0A850DRU9"/>
<dbReference type="EMBL" id="JABMCG010000062">
    <property type="protein sequence ID" value="NUU26850.1"/>
    <property type="molecule type" value="Genomic_DNA"/>
</dbReference>
<sequence>MVDPVIPGWKIERASRDLIASMAASAGVSASVFLELMAEHTKSELTTQGIPSWMPEKDRTGELPIDGP</sequence>
<evidence type="ECO:0000313" key="3">
    <source>
        <dbReference type="Proteomes" id="UP000539146"/>
    </source>
</evidence>
<dbReference type="Proteomes" id="UP000539146">
    <property type="component" value="Unassembled WGS sequence"/>
</dbReference>
<reference evidence="2 3" key="1">
    <citation type="submission" date="2020-05" db="EMBL/GenBank/DDBJ databases">
        <title>Genome Sequencing of Type Strains.</title>
        <authorList>
            <person name="Lemaire J.F."/>
            <person name="Inderbitzin P."/>
            <person name="Gregorio O.A."/>
            <person name="Collins S.B."/>
            <person name="Wespe N."/>
            <person name="Knight-Connoni V."/>
        </authorList>
    </citation>
    <scope>NUCLEOTIDE SEQUENCE [LARGE SCALE GENOMIC DNA]</scope>
    <source>
        <strain evidence="2 3">DSM 20512</strain>
    </source>
</reference>
<protein>
    <submittedName>
        <fullName evidence="2">Uncharacterized protein</fullName>
    </submittedName>
</protein>
<evidence type="ECO:0000313" key="2">
    <source>
        <dbReference type="EMBL" id="NUU26850.1"/>
    </source>
</evidence>
<evidence type="ECO:0000256" key="1">
    <source>
        <dbReference type="SAM" id="MobiDB-lite"/>
    </source>
</evidence>
<feature type="region of interest" description="Disordered" evidence="1">
    <location>
        <begin position="46"/>
        <end position="68"/>
    </location>
</feature>
<accession>A0A850DRU9</accession>
<gene>
    <name evidence="2" type="ORF">HP467_01805</name>
</gene>